<keyword evidence="1" id="KW-0460">Magnesium</keyword>
<comment type="miscellaneous">
    <text evidence="1">Reaction mechanism of ThiL seems to utilize a direct, inline transfer of the gamma-phosphate of ATP to TMP rather than a phosphorylated enzyme intermediate.</text>
</comment>
<feature type="binding site" evidence="1">
    <location>
        <position position="223"/>
    </location>
    <ligand>
        <name>ATP</name>
        <dbReference type="ChEBI" id="CHEBI:30616"/>
    </ligand>
</feature>
<dbReference type="InterPro" id="IPR036676">
    <property type="entry name" value="PurM-like_C_sf"/>
</dbReference>
<dbReference type="EC" id="2.7.4.16" evidence="1"/>
<dbReference type="EMBL" id="QZEZ01000001">
    <property type="protein sequence ID" value="RJK98239.1"/>
    <property type="molecule type" value="Genomic_DNA"/>
</dbReference>
<dbReference type="Gene3D" id="3.30.1330.10">
    <property type="entry name" value="PurM-like, N-terminal domain"/>
    <property type="match status" value="1"/>
</dbReference>
<dbReference type="HAMAP" id="MF_02128">
    <property type="entry name" value="TMP_kinase"/>
    <property type="match status" value="1"/>
</dbReference>
<dbReference type="PIRSF" id="PIRSF005303">
    <property type="entry name" value="Thiam_monoph_kin"/>
    <property type="match status" value="1"/>
</dbReference>
<feature type="binding site" evidence="1">
    <location>
        <position position="221"/>
    </location>
    <ligand>
        <name>Mg(2+)</name>
        <dbReference type="ChEBI" id="CHEBI:18420"/>
        <label>3</label>
    </ligand>
</feature>
<comment type="pathway">
    <text evidence="1">Cofactor biosynthesis; thiamine diphosphate biosynthesis; thiamine diphosphate from thiamine phosphate: step 1/1.</text>
</comment>
<feature type="binding site" evidence="1">
    <location>
        <position position="159"/>
    </location>
    <ligand>
        <name>ATP</name>
        <dbReference type="ChEBI" id="CHEBI:30616"/>
    </ligand>
</feature>
<dbReference type="RefSeq" id="WP_119949164.1">
    <property type="nucleotide sequence ID" value="NZ_QZEZ01000001.1"/>
</dbReference>
<name>A0A3A3Z1U3_9ACTN</name>
<feature type="binding site" evidence="1">
    <location>
        <position position="41"/>
    </location>
    <ligand>
        <name>Mg(2+)</name>
        <dbReference type="ChEBI" id="CHEBI:18420"/>
        <label>4</label>
    </ligand>
</feature>
<comment type="function">
    <text evidence="1">Catalyzes the ATP-dependent phosphorylation of thiamine-monophosphate (TMP) to form thiamine-pyrophosphate (TPP), the active form of vitamin B1.</text>
</comment>
<feature type="binding site" evidence="1">
    <location>
        <position position="321"/>
    </location>
    <ligand>
        <name>substrate</name>
    </ligand>
</feature>
<dbReference type="SUPFAM" id="SSF56042">
    <property type="entry name" value="PurM C-terminal domain-like"/>
    <property type="match status" value="1"/>
</dbReference>
<feature type="binding site" evidence="1">
    <location>
        <position position="134"/>
    </location>
    <ligand>
        <name>Mg(2+)</name>
        <dbReference type="ChEBI" id="CHEBI:18420"/>
        <label>1</label>
    </ligand>
</feature>
<proteinExistence type="inferred from homology"/>
<feature type="binding site" evidence="1">
    <location>
        <position position="57"/>
    </location>
    <ligand>
        <name>Mg(2+)</name>
        <dbReference type="ChEBI" id="CHEBI:18420"/>
        <label>2</label>
    </ligand>
</feature>
<comment type="similarity">
    <text evidence="1">Belongs to the thiamine-monophosphate kinase family.</text>
</comment>
<gene>
    <name evidence="1" type="primary">thiL</name>
    <name evidence="3" type="ORF">D5H78_04940</name>
</gene>
<feature type="binding site" evidence="1">
    <location>
        <position position="224"/>
    </location>
    <ligand>
        <name>Mg(2+)</name>
        <dbReference type="ChEBI" id="CHEBI:18420"/>
        <label>5</label>
    </ligand>
</feature>
<sequence length="325" mass="32264">MQPPSTGGDGTVAGLGERALVAAVTARYPQGEGVLVGPGDDAAVVAAPDARVVVTTDVLVEGVHFRRDWSPAHDVGRKAAAQSLADVAAMGAVTTSLVVGLAAPADLPASWALELADGLREESALVGASVVGGDVVSSPVLTVAVTALGDLQGRAPLTRTGARPGDVVAVAGRLGWSAAGLAVLRRGFRSPRALVQAHRCPEPPYAAGPLAAALGATSLVDVSDGLVLDLGHVARGSGVDLLLRRDALEVPGPVRDAAAALGADPYAWLLAGGEDHALAGTFPAGAELGAAWTVLGEAAAAGEGGPRVLVDGAPWEGEAGYDHFG</sequence>
<comment type="catalytic activity">
    <reaction evidence="1">
        <text>thiamine phosphate + ATP = thiamine diphosphate + ADP</text>
        <dbReference type="Rhea" id="RHEA:15913"/>
        <dbReference type="ChEBI" id="CHEBI:30616"/>
        <dbReference type="ChEBI" id="CHEBI:37575"/>
        <dbReference type="ChEBI" id="CHEBI:58937"/>
        <dbReference type="ChEBI" id="CHEBI:456216"/>
        <dbReference type="EC" id="2.7.4.16"/>
    </reaction>
</comment>
<dbReference type="NCBIfam" id="NF004351">
    <property type="entry name" value="PRK05731.1-4"/>
    <property type="match status" value="1"/>
</dbReference>
<dbReference type="GO" id="GO:0009229">
    <property type="term" value="P:thiamine diphosphate biosynthetic process"/>
    <property type="evidence" value="ECO:0007669"/>
    <property type="project" value="UniProtKB-UniRule"/>
</dbReference>
<organism evidence="3 4">
    <name type="scientific">Vallicoccus soli</name>
    <dbReference type="NCBI Taxonomy" id="2339232"/>
    <lineage>
        <taxon>Bacteria</taxon>
        <taxon>Bacillati</taxon>
        <taxon>Actinomycetota</taxon>
        <taxon>Actinomycetes</taxon>
        <taxon>Motilibacterales</taxon>
        <taxon>Vallicoccaceae</taxon>
        <taxon>Vallicoccus</taxon>
    </lineage>
</organism>
<feature type="binding site" evidence="1">
    <location>
        <position position="56"/>
    </location>
    <ligand>
        <name>Mg(2+)</name>
        <dbReference type="ChEBI" id="CHEBI:18420"/>
        <label>1</label>
    </ligand>
</feature>
<keyword evidence="1" id="KW-0784">Thiamine biosynthesis</keyword>
<feature type="binding site" evidence="1">
    <location>
        <position position="64"/>
    </location>
    <ligand>
        <name>substrate</name>
    </ligand>
</feature>
<dbReference type="InterPro" id="IPR006283">
    <property type="entry name" value="ThiL-like"/>
</dbReference>
<dbReference type="NCBIfam" id="TIGR01379">
    <property type="entry name" value="thiL"/>
    <property type="match status" value="1"/>
</dbReference>
<protein>
    <recommendedName>
        <fullName evidence="1">Thiamine-monophosphate kinase</fullName>
        <shortName evidence="1">TMP kinase</shortName>
        <shortName evidence="1">Thiamine-phosphate kinase</shortName>
        <ecNumber evidence="1">2.7.4.16</ecNumber>
    </recommendedName>
</protein>
<dbReference type="Pfam" id="PF00586">
    <property type="entry name" value="AIRS"/>
    <property type="match status" value="1"/>
</dbReference>
<dbReference type="AlphaFoldDB" id="A0A3A3Z1U3"/>
<dbReference type="SUPFAM" id="SSF55326">
    <property type="entry name" value="PurM N-terminal domain-like"/>
    <property type="match status" value="1"/>
</dbReference>
<dbReference type="PANTHER" id="PTHR30270:SF0">
    <property type="entry name" value="THIAMINE-MONOPHOSPHATE KINASE"/>
    <property type="match status" value="1"/>
</dbReference>
<dbReference type="GO" id="GO:0009030">
    <property type="term" value="F:thiamine-phosphate kinase activity"/>
    <property type="evidence" value="ECO:0007669"/>
    <property type="project" value="UniProtKB-UniRule"/>
</dbReference>
<feature type="binding site" evidence="1">
    <location>
        <begin position="133"/>
        <end position="134"/>
    </location>
    <ligand>
        <name>ATP</name>
        <dbReference type="ChEBI" id="CHEBI:30616"/>
    </ligand>
</feature>
<keyword evidence="1" id="KW-0547">Nucleotide-binding</keyword>
<dbReference type="UniPathway" id="UPA00060">
    <property type="reaction ID" value="UER00142"/>
</dbReference>
<feature type="binding site" evidence="1">
    <location>
        <position position="86"/>
    </location>
    <ligand>
        <name>Mg(2+)</name>
        <dbReference type="ChEBI" id="CHEBI:18420"/>
        <label>3</label>
    </ligand>
</feature>
<dbReference type="GO" id="GO:0000287">
    <property type="term" value="F:magnesium ion binding"/>
    <property type="evidence" value="ECO:0007669"/>
    <property type="project" value="UniProtKB-UniRule"/>
</dbReference>
<feature type="domain" description="PurM-like N-terminal" evidence="2">
    <location>
        <begin position="39"/>
        <end position="149"/>
    </location>
</feature>
<feature type="binding site" evidence="1">
    <location>
        <position position="86"/>
    </location>
    <ligand>
        <name>Mg(2+)</name>
        <dbReference type="ChEBI" id="CHEBI:18420"/>
        <label>4</label>
    </ligand>
</feature>
<feature type="binding site" evidence="1">
    <location>
        <position position="57"/>
    </location>
    <ligand>
        <name>Mg(2+)</name>
        <dbReference type="ChEBI" id="CHEBI:18420"/>
        <label>1</label>
    </ligand>
</feature>
<dbReference type="GO" id="GO:0005524">
    <property type="term" value="F:ATP binding"/>
    <property type="evidence" value="ECO:0007669"/>
    <property type="project" value="UniProtKB-UniRule"/>
</dbReference>
<dbReference type="PANTHER" id="PTHR30270">
    <property type="entry name" value="THIAMINE-MONOPHOSPHATE KINASE"/>
    <property type="match status" value="1"/>
</dbReference>
<keyword evidence="1" id="KW-0479">Metal-binding</keyword>
<dbReference type="InterPro" id="IPR016188">
    <property type="entry name" value="PurM-like_N"/>
</dbReference>
<dbReference type="CDD" id="cd02194">
    <property type="entry name" value="ThiL"/>
    <property type="match status" value="1"/>
</dbReference>
<evidence type="ECO:0000313" key="4">
    <source>
        <dbReference type="Proteomes" id="UP000265614"/>
    </source>
</evidence>
<reference evidence="3 4" key="1">
    <citation type="submission" date="2018-09" db="EMBL/GenBank/DDBJ databases">
        <title>YIM 75000 draft genome.</title>
        <authorList>
            <person name="Tang S."/>
            <person name="Feng Y."/>
        </authorList>
    </citation>
    <scope>NUCLEOTIDE SEQUENCE [LARGE SCALE GENOMIC DNA]</scope>
    <source>
        <strain evidence="3 4">YIM 75000</strain>
    </source>
</reference>
<dbReference type="GO" id="GO:0009228">
    <property type="term" value="P:thiamine biosynthetic process"/>
    <property type="evidence" value="ECO:0007669"/>
    <property type="project" value="UniProtKB-KW"/>
</dbReference>
<dbReference type="InterPro" id="IPR036921">
    <property type="entry name" value="PurM-like_N_sf"/>
</dbReference>
<keyword evidence="1 3" id="KW-0808">Transferase</keyword>
<dbReference type="OrthoDB" id="9802811at2"/>
<evidence type="ECO:0000256" key="1">
    <source>
        <dbReference type="HAMAP-Rule" id="MF_02128"/>
    </source>
</evidence>
<dbReference type="Proteomes" id="UP000265614">
    <property type="component" value="Unassembled WGS sequence"/>
</dbReference>
<feature type="binding site" evidence="1">
    <location>
        <position position="41"/>
    </location>
    <ligand>
        <name>Mg(2+)</name>
        <dbReference type="ChEBI" id="CHEBI:18420"/>
        <label>3</label>
    </ligand>
</feature>
<feature type="binding site" evidence="1">
    <location>
        <position position="86"/>
    </location>
    <ligand>
        <name>Mg(2+)</name>
        <dbReference type="ChEBI" id="CHEBI:18420"/>
        <label>2</label>
    </ligand>
</feature>
<keyword evidence="4" id="KW-1185">Reference proteome</keyword>
<comment type="caution">
    <text evidence="1">Lacks conserved residue(s) required for the propagation of feature annotation.</text>
</comment>
<feature type="binding site" evidence="1">
    <location>
        <position position="55"/>
    </location>
    <ligand>
        <name>Mg(2+)</name>
        <dbReference type="ChEBI" id="CHEBI:18420"/>
        <label>4</label>
    </ligand>
</feature>
<evidence type="ECO:0000313" key="3">
    <source>
        <dbReference type="EMBL" id="RJK98239.1"/>
    </source>
</evidence>
<keyword evidence="1" id="KW-0067">ATP-binding</keyword>
<evidence type="ECO:0000259" key="2">
    <source>
        <dbReference type="Pfam" id="PF00586"/>
    </source>
</evidence>
<feature type="binding site" evidence="1">
    <location>
        <position position="274"/>
    </location>
    <ligand>
        <name>substrate</name>
    </ligand>
</feature>
<accession>A0A3A3Z1U3</accession>
<dbReference type="Gene3D" id="3.90.650.10">
    <property type="entry name" value="PurM-like C-terminal domain"/>
    <property type="match status" value="1"/>
</dbReference>
<keyword evidence="1 3" id="KW-0418">Kinase</keyword>
<comment type="caution">
    <text evidence="3">The sequence shown here is derived from an EMBL/GenBank/DDBJ whole genome shotgun (WGS) entry which is preliminary data.</text>
</comment>